<evidence type="ECO:0000313" key="2">
    <source>
        <dbReference type="EMBL" id="KAJ9585571.1"/>
    </source>
</evidence>
<keyword evidence="1" id="KW-1133">Transmembrane helix</keyword>
<reference evidence="2" key="2">
    <citation type="submission" date="2023-05" db="EMBL/GenBank/DDBJ databases">
        <authorList>
            <person name="Fouks B."/>
        </authorList>
    </citation>
    <scope>NUCLEOTIDE SEQUENCE</scope>
    <source>
        <strain evidence="2">Stay&amp;Tobe</strain>
        <tissue evidence="2">Testes</tissue>
    </source>
</reference>
<gene>
    <name evidence="2" type="ORF">L9F63_002601</name>
</gene>
<protein>
    <submittedName>
        <fullName evidence="2">Uncharacterized protein</fullName>
    </submittedName>
</protein>
<reference evidence="2" key="1">
    <citation type="journal article" date="2023" name="IScience">
        <title>Live-bearing cockroach genome reveals convergent evolutionary mechanisms linked to viviparity in insects and beyond.</title>
        <authorList>
            <person name="Fouks B."/>
            <person name="Harrison M.C."/>
            <person name="Mikhailova A.A."/>
            <person name="Marchal E."/>
            <person name="English S."/>
            <person name="Carruthers M."/>
            <person name="Jennings E.C."/>
            <person name="Chiamaka E.L."/>
            <person name="Frigard R.A."/>
            <person name="Pippel M."/>
            <person name="Attardo G.M."/>
            <person name="Benoit J.B."/>
            <person name="Bornberg-Bauer E."/>
            <person name="Tobe S.S."/>
        </authorList>
    </citation>
    <scope>NUCLEOTIDE SEQUENCE</scope>
    <source>
        <strain evidence="2">Stay&amp;Tobe</strain>
    </source>
</reference>
<dbReference type="EMBL" id="JASPKZ010007259">
    <property type="protein sequence ID" value="KAJ9585571.1"/>
    <property type="molecule type" value="Genomic_DNA"/>
</dbReference>
<proteinExistence type="predicted"/>
<comment type="caution">
    <text evidence="2">The sequence shown here is derived from an EMBL/GenBank/DDBJ whole genome shotgun (WGS) entry which is preliminary data.</text>
</comment>
<keyword evidence="1" id="KW-0812">Transmembrane</keyword>
<evidence type="ECO:0000256" key="1">
    <source>
        <dbReference type="SAM" id="Phobius"/>
    </source>
</evidence>
<feature type="non-terminal residue" evidence="2">
    <location>
        <position position="141"/>
    </location>
</feature>
<evidence type="ECO:0000313" key="3">
    <source>
        <dbReference type="Proteomes" id="UP001233999"/>
    </source>
</evidence>
<sequence>VFVCDDKAHSYMAYTLLCTALVWASDQCVKRSWRVHVASLTGRAINVYSCARSFVMIKCLLMRVQWLHIKGGFTLLVASHYWWLHITGGFTLLVASHYWWLHITGGVCHDKCLRHARTVASHYWWLHITGGVCHDKCLLMR</sequence>
<name>A0AAD7ZSA4_DIPPU</name>
<keyword evidence="1" id="KW-0472">Membrane</keyword>
<feature type="transmembrane region" description="Helical" evidence="1">
    <location>
        <begin position="12"/>
        <end position="29"/>
    </location>
</feature>
<feature type="non-terminal residue" evidence="2">
    <location>
        <position position="1"/>
    </location>
</feature>
<keyword evidence="3" id="KW-1185">Reference proteome</keyword>
<dbReference type="Proteomes" id="UP001233999">
    <property type="component" value="Unassembled WGS sequence"/>
</dbReference>
<feature type="transmembrane region" description="Helical" evidence="1">
    <location>
        <begin position="50"/>
        <end position="69"/>
    </location>
</feature>
<dbReference type="AlphaFoldDB" id="A0AAD7ZSA4"/>
<accession>A0AAD7ZSA4</accession>
<feature type="transmembrane region" description="Helical" evidence="1">
    <location>
        <begin position="81"/>
        <end position="101"/>
    </location>
</feature>
<organism evidence="2 3">
    <name type="scientific">Diploptera punctata</name>
    <name type="common">Pacific beetle cockroach</name>
    <dbReference type="NCBI Taxonomy" id="6984"/>
    <lineage>
        <taxon>Eukaryota</taxon>
        <taxon>Metazoa</taxon>
        <taxon>Ecdysozoa</taxon>
        <taxon>Arthropoda</taxon>
        <taxon>Hexapoda</taxon>
        <taxon>Insecta</taxon>
        <taxon>Pterygota</taxon>
        <taxon>Neoptera</taxon>
        <taxon>Polyneoptera</taxon>
        <taxon>Dictyoptera</taxon>
        <taxon>Blattodea</taxon>
        <taxon>Blaberoidea</taxon>
        <taxon>Blaberidae</taxon>
        <taxon>Diplopterinae</taxon>
        <taxon>Diploptera</taxon>
    </lineage>
</organism>